<dbReference type="EMBL" id="SDMP01000015">
    <property type="protein sequence ID" value="RYR08561.1"/>
    <property type="molecule type" value="Genomic_DNA"/>
</dbReference>
<dbReference type="Proteomes" id="UP000289738">
    <property type="component" value="Chromosome B05"/>
</dbReference>
<dbReference type="AlphaFoldDB" id="A0A444Z2Z7"/>
<feature type="compositionally biased region" description="Low complexity" evidence="1">
    <location>
        <begin position="85"/>
        <end position="98"/>
    </location>
</feature>
<evidence type="ECO:0000256" key="2">
    <source>
        <dbReference type="SAM" id="SignalP"/>
    </source>
</evidence>
<name>A0A444Z2Z7_ARAHY</name>
<sequence>MAKVPLLILVFSLSLNFTLLGLVLGQDDPWKSVLDQASKSGLSQDKVNDALSGVSANKGSWDTLGDGDLGDWVQQISDLGTGMGSTSTAASPSDSTTLDIDDDVDDTFKIKPSASNAPQKAPTSAPVSARRTSPTAAPKLSPTKAPEWAPSQSPGASPPKA</sequence>
<protein>
    <submittedName>
        <fullName evidence="3">Uncharacterized protein</fullName>
    </submittedName>
</protein>
<gene>
    <name evidence="3" type="ORF">Ahy_B05g076294</name>
</gene>
<comment type="caution">
    <text evidence="3">The sequence shown here is derived from an EMBL/GenBank/DDBJ whole genome shotgun (WGS) entry which is preliminary data.</text>
</comment>
<proteinExistence type="predicted"/>
<feature type="signal peptide" evidence="2">
    <location>
        <begin position="1"/>
        <end position="25"/>
    </location>
</feature>
<organism evidence="3 4">
    <name type="scientific">Arachis hypogaea</name>
    <name type="common">Peanut</name>
    <dbReference type="NCBI Taxonomy" id="3818"/>
    <lineage>
        <taxon>Eukaryota</taxon>
        <taxon>Viridiplantae</taxon>
        <taxon>Streptophyta</taxon>
        <taxon>Embryophyta</taxon>
        <taxon>Tracheophyta</taxon>
        <taxon>Spermatophyta</taxon>
        <taxon>Magnoliopsida</taxon>
        <taxon>eudicotyledons</taxon>
        <taxon>Gunneridae</taxon>
        <taxon>Pentapetalae</taxon>
        <taxon>rosids</taxon>
        <taxon>fabids</taxon>
        <taxon>Fabales</taxon>
        <taxon>Fabaceae</taxon>
        <taxon>Papilionoideae</taxon>
        <taxon>50 kb inversion clade</taxon>
        <taxon>dalbergioids sensu lato</taxon>
        <taxon>Dalbergieae</taxon>
        <taxon>Pterocarpus clade</taxon>
        <taxon>Arachis</taxon>
    </lineage>
</organism>
<accession>A0A444Z2Z7</accession>
<feature type="region of interest" description="Disordered" evidence="1">
    <location>
        <begin position="77"/>
        <end position="161"/>
    </location>
</feature>
<evidence type="ECO:0000313" key="3">
    <source>
        <dbReference type="EMBL" id="RYR08561.1"/>
    </source>
</evidence>
<evidence type="ECO:0000313" key="4">
    <source>
        <dbReference type="Proteomes" id="UP000289738"/>
    </source>
</evidence>
<reference evidence="3 4" key="1">
    <citation type="submission" date="2019-01" db="EMBL/GenBank/DDBJ databases">
        <title>Sequencing of cultivated peanut Arachis hypogaea provides insights into genome evolution and oil improvement.</title>
        <authorList>
            <person name="Chen X."/>
        </authorList>
    </citation>
    <scope>NUCLEOTIDE SEQUENCE [LARGE SCALE GENOMIC DNA]</scope>
    <source>
        <strain evidence="4">cv. Fuhuasheng</strain>
        <tissue evidence="3">Leaves</tissue>
    </source>
</reference>
<feature type="compositionally biased region" description="Polar residues" evidence="1">
    <location>
        <begin position="113"/>
        <end position="135"/>
    </location>
</feature>
<evidence type="ECO:0000256" key="1">
    <source>
        <dbReference type="SAM" id="MobiDB-lite"/>
    </source>
</evidence>
<dbReference type="OrthoDB" id="1434800at2759"/>
<feature type="chain" id="PRO_5019333292" evidence="2">
    <location>
        <begin position="26"/>
        <end position="161"/>
    </location>
</feature>
<keyword evidence="2" id="KW-0732">Signal</keyword>
<dbReference type="Gramene" id="arahy.Tifrunner.gnm2.ann2.Ah15g347500.1">
    <property type="protein sequence ID" value="arahy.Tifrunner.gnm2.ann2.Ah15g347500.1-CDS"/>
    <property type="gene ID" value="arahy.Tifrunner.gnm2.ann2.Ah15g347500"/>
</dbReference>
<keyword evidence="4" id="KW-1185">Reference proteome</keyword>